<comment type="caution">
    <text evidence="5">The sequence shown here is derived from an EMBL/GenBank/DDBJ whole genome shotgun (WGS) entry which is preliminary data.</text>
</comment>
<dbReference type="AlphaFoldDB" id="A0A9Q0QRN3"/>
<dbReference type="Pfam" id="PF13812">
    <property type="entry name" value="PPR_3"/>
    <property type="match status" value="1"/>
</dbReference>
<evidence type="ECO:0008006" key="7">
    <source>
        <dbReference type="Google" id="ProtNLM"/>
    </source>
</evidence>
<evidence type="ECO:0000256" key="1">
    <source>
        <dbReference type="ARBA" id="ARBA00007626"/>
    </source>
</evidence>
<feature type="chain" id="PRO_5040489549" description="Pentatricopeptide repeat-containing protein" evidence="4">
    <location>
        <begin position="29"/>
        <end position="589"/>
    </location>
</feature>
<keyword evidence="4" id="KW-0732">Signal</keyword>
<accession>A0A9Q0QRN3</accession>
<dbReference type="EMBL" id="JAMYWD010000006">
    <property type="protein sequence ID" value="KAJ4969387.1"/>
    <property type="molecule type" value="Genomic_DNA"/>
</dbReference>
<evidence type="ECO:0000256" key="4">
    <source>
        <dbReference type="SAM" id="SignalP"/>
    </source>
</evidence>
<comment type="similarity">
    <text evidence="1">Belongs to the PPR family. P subfamily.</text>
</comment>
<name>A0A9Q0QRN3_9MAGN</name>
<keyword evidence="6" id="KW-1185">Reference proteome</keyword>
<feature type="repeat" description="PPR" evidence="3">
    <location>
        <begin position="490"/>
        <end position="524"/>
    </location>
</feature>
<evidence type="ECO:0000256" key="3">
    <source>
        <dbReference type="PROSITE-ProRule" id="PRU00708"/>
    </source>
</evidence>
<protein>
    <recommendedName>
        <fullName evidence="7">Pentatricopeptide repeat-containing protein</fullName>
    </recommendedName>
</protein>
<dbReference type="Pfam" id="PF01535">
    <property type="entry name" value="PPR"/>
    <property type="match status" value="2"/>
</dbReference>
<feature type="repeat" description="PPR" evidence="3">
    <location>
        <begin position="247"/>
        <end position="281"/>
    </location>
</feature>
<proteinExistence type="inferred from homology"/>
<feature type="repeat" description="PPR" evidence="3">
    <location>
        <begin position="348"/>
        <end position="378"/>
    </location>
</feature>
<feature type="repeat" description="PPR" evidence="3">
    <location>
        <begin position="212"/>
        <end position="246"/>
    </location>
</feature>
<dbReference type="InterPro" id="IPR011990">
    <property type="entry name" value="TPR-like_helical_dom_sf"/>
</dbReference>
<gene>
    <name evidence="5" type="ORF">NE237_016088</name>
</gene>
<evidence type="ECO:0000313" key="6">
    <source>
        <dbReference type="Proteomes" id="UP001141806"/>
    </source>
</evidence>
<dbReference type="InterPro" id="IPR002885">
    <property type="entry name" value="PPR_rpt"/>
</dbReference>
<dbReference type="PROSITE" id="PS51375">
    <property type="entry name" value="PPR"/>
    <property type="match status" value="5"/>
</dbReference>
<dbReference type="OrthoDB" id="753629at2759"/>
<keyword evidence="2" id="KW-0677">Repeat</keyword>
<sequence>MLLHGSRKPLRSILLNLSSALPLSTSAAANPDKSHPRKGRQSIRRILKLLSTVKSPHLYEALQSLESSPQTLSSSQASTLIDAISNPLISSDFYRFLRSCKPTFKHEPILFSSLIKSQLQSVNPQLFKIRYYFDEMKKNKVSLSPNDFCSFFEIVLPNYIAIAEFFVRELLEEIEFDEGAYCCAISIYAQHGLYKEAILVADRARTRGPNPSLAFYSCMMDVYGKNLDARSAMKLFLEMEELGVLPDEKIYRTLLGVLCRVGSVKLCRVILEEMRKVGYRPDKCLAMDLMGKFVEEDNVSGAVSLFKEGILKDSHSLATFVEVMAEKRRPRVALDLVKSMRHSGFDVNGHVYASLIRGCGKSGLVDEAEKIFADIKSSEGIENQELVYSSMIYVYSKAEMKASAEMVWNEMESLMGSRISEDALLSMMSLYGALGLINEVVRVFNWSKNSGLCLNIDAYVVLVNALVRSGKLNQAKDYFLEMRMSNIYPTTQIYSAMMEGYLQVGLLSHAIMMFDEFKMSGLEADEVVSSSIVRILLQAGRFSELKFYLDRFLRQGIRISRDKGTLLLEICRDDVCFRKLSHLIQQRTG</sequence>
<feature type="signal peptide" evidence="4">
    <location>
        <begin position="1"/>
        <end position="28"/>
    </location>
</feature>
<dbReference type="Pfam" id="PF13041">
    <property type="entry name" value="PPR_2"/>
    <property type="match status" value="1"/>
</dbReference>
<dbReference type="Gene3D" id="1.25.40.10">
    <property type="entry name" value="Tetratricopeptide repeat domain"/>
    <property type="match status" value="3"/>
</dbReference>
<evidence type="ECO:0000256" key="2">
    <source>
        <dbReference type="ARBA" id="ARBA00022737"/>
    </source>
</evidence>
<organism evidence="5 6">
    <name type="scientific">Protea cynaroides</name>
    <dbReference type="NCBI Taxonomy" id="273540"/>
    <lineage>
        <taxon>Eukaryota</taxon>
        <taxon>Viridiplantae</taxon>
        <taxon>Streptophyta</taxon>
        <taxon>Embryophyta</taxon>
        <taxon>Tracheophyta</taxon>
        <taxon>Spermatophyta</taxon>
        <taxon>Magnoliopsida</taxon>
        <taxon>Proteales</taxon>
        <taxon>Proteaceae</taxon>
        <taxon>Protea</taxon>
    </lineage>
</organism>
<dbReference type="PANTHER" id="PTHR47447:SF17">
    <property type="entry name" value="OS12G0638900 PROTEIN"/>
    <property type="match status" value="1"/>
</dbReference>
<dbReference type="NCBIfam" id="TIGR00756">
    <property type="entry name" value="PPR"/>
    <property type="match status" value="5"/>
</dbReference>
<dbReference type="PANTHER" id="PTHR47447">
    <property type="entry name" value="OS03G0856100 PROTEIN"/>
    <property type="match status" value="1"/>
</dbReference>
<reference evidence="5" key="1">
    <citation type="journal article" date="2023" name="Plant J.">
        <title>The genome of the king protea, Protea cynaroides.</title>
        <authorList>
            <person name="Chang J."/>
            <person name="Duong T.A."/>
            <person name="Schoeman C."/>
            <person name="Ma X."/>
            <person name="Roodt D."/>
            <person name="Barker N."/>
            <person name="Li Z."/>
            <person name="Van de Peer Y."/>
            <person name="Mizrachi E."/>
        </authorList>
    </citation>
    <scope>NUCLEOTIDE SEQUENCE</scope>
    <source>
        <tissue evidence="5">Young leaves</tissue>
    </source>
</reference>
<evidence type="ECO:0000313" key="5">
    <source>
        <dbReference type="EMBL" id="KAJ4969387.1"/>
    </source>
</evidence>
<feature type="repeat" description="PPR" evidence="3">
    <location>
        <begin position="455"/>
        <end position="489"/>
    </location>
</feature>
<dbReference type="Proteomes" id="UP001141806">
    <property type="component" value="Unassembled WGS sequence"/>
</dbReference>